<comment type="caution">
    <text evidence="7">The sequence shown here is derived from an EMBL/GenBank/DDBJ whole genome shotgun (WGS) entry which is preliminary data.</text>
</comment>
<feature type="transmembrane region" description="Helical" evidence="6">
    <location>
        <begin position="354"/>
        <end position="374"/>
    </location>
</feature>
<keyword evidence="4 6" id="KW-1133">Transmembrane helix</keyword>
<dbReference type="GO" id="GO:0005886">
    <property type="term" value="C:plasma membrane"/>
    <property type="evidence" value="ECO:0007669"/>
    <property type="project" value="UniProtKB-SubCell"/>
</dbReference>
<evidence type="ECO:0000256" key="3">
    <source>
        <dbReference type="ARBA" id="ARBA00022692"/>
    </source>
</evidence>
<proteinExistence type="predicted"/>
<evidence type="ECO:0000313" key="8">
    <source>
        <dbReference type="Proteomes" id="UP000176897"/>
    </source>
</evidence>
<organism evidence="7 8">
    <name type="scientific">Candidatus Uhrbacteria bacterium RIFCSPLOWO2_01_FULL_47_24</name>
    <dbReference type="NCBI Taxonomy" id="1802401"/>
    <lineage>
        <taxon>Bacteria</taxon>
        <taxon>Candidatus Uhriibacteriota</taxon>
    </lineage>
</organism>
<keyword evidence="3 6" id="KW-0812">Transmembrane</keyword>
<feature type="transmembrane region" description="Helical" evidence="6">
    <location>
        <begin position="112"/>
        <end position="132"/>
    </location>
</feature>
<dbReference type="PANTHER" id="PTHR30250">
    <property type="entry name" value="PST FAMILY PREDICTED COLANIC ACID TRANSPORTER"/>
    <property type="match status" value="1"/>
</dbReference>
<keyword evidence="2" id="KW-1003">Cell membrane</keyword>
<evidence type="ECO:0000256" key="5">
    <source>
        <dbReference type="ARBA" id="ARBA00023136"/>
    </source>
</evidence>
<feature type="transmembrane region" description="Helical" evidence="6">
    <location>
        <begin position="380"/>
        <end position="402"/>
    </location>
</feature>
<feature type="transmembrane region" description="Helical" evidence="6">
    <location>
        <begin position="144"/>
        <end position="163"/>
    </location>
</feature>
<sequence>MLSVARNTFYLTSALIGQKMLSFVYFTLLARFLGAEMIGKYTFALAFTTIFSIITDLGLTPVLIREVARARDRAQEYIRTVLGIKFALTLVAYGGVIISAKLLGHSPLTLELIAIAGVVMLLDAFHLTFYSVLRGMQILKYESVGMVVGQGITLTLGICALVLHLPLHAFLASLAFGSAWNVIFSLRILRRHGISLAPRIEGKIARTLARVAIPFALSGIFVKVYSYIDTVLLQSMKGDLVVGWYSVPYKITYAFQFLPLALSAAVYPALSAAWHDDKERMRWIFEKALRYSILLSLPIAFGIAALAPEIILTIYGADFANSILPLEISIFGLVFIFLYFPVGALLNATDRQTVNTTFMGLTMALNIIMNLLLIPKYGAVGASIAAVSTNAFLWFGTMLWSMRTAKPSGYVARTLAKALIAVMIMSTAVLTLKQIIFWPLTILIGGVVYGGVLYALRALTVEDLHTFTKLFRKQPATSIETNI</sequence>
<feature type="transmembrane region" description="Helical" evidence="6">
    <location>
        <begin position="291"/>
        <end position="317"/>
    </location>
</feature>
<feature type="transmembrane region" description="Helical" evidence="6">
    <location>
        <begin position="76"/>
        <end position="100"/>
    </location>
</feature>
<dbReference type="CDD" id="cd13128">
    <property type="entry name" value="MATE_Wzx_like"/>
    <property type="match status" value="1"/>
</dbReference>
<keyword evidence="5 6" id="KW-0472">Membrane</keyword>
<feature type="transmembrane region" description="Helical" evidence="6">
    <location>
        <begin position="169"/>
        <end position="186"/>
    </location>
</feature>
<feature type="transmembrane region" description="Helical" evidence="6">
    <location>
        <begin position="9"/>
        <end position="29"/>
    </location>
</feature>
<feature type="transmembrane region" description="Helical" evidence="6">
    <location>
        <begin position="207"/>
        <end position="228"/>
    </location>
</feature>
<dbReference type="Proteomes" id="UP000176897">
    <property type="component" value="Unassembled WGS sequence"/>
</dbReference>
<evidence type="ECO:0000256" key="4">
    <source>
        <dbReference type="ARBA" id="ARBA00022989"/>
    </source>
</evidence>
<accession>A0A1F7UNP7</accession>
<dbReference type="EMBL" id="MGEJ01000021">
    <property type="protein sequence ID" value="OGL79920.1"/>
    <property type="molecule type" value="Genomic_DNA"/>
</dbReference>
<feature type="transmembrane region" description="Helical" evidence="6">
    <location>
        <begin position="323"/>
        <end position="342"/>
    </location>
</feature>
<evidence type="ECO:0000256" key="1">
    <source>
        <dbReference type="ARBA" id="ARBA00004651"/>
    </source>
</evidence>
<feature type="transmembrane region" description="Helical" evidence="6">
    <location>
        <begin position="436"/>
        <end position="456"/>
    </location>
</feature>
<name>A0A1F7UNP7_9BACT</name>
<dbReference type="AlphaFoldDB" id="A0A1F7UNP7"/>
<feature type="transmembrane region" description="Helical" evidence="6">
    <location>
        <begin position="41"/>
        <end position="64"/>
    </location>
</feature>
<evidence type="ECO:0000256" key="6">
    <source>
        <dbReference type="SAM" id="Phobius"/>
    </source>
</evidence>
<reference evidence="7 8" key="1">
    <citation type="journal article" date="2016" name="Nat. Commun.">
        <title>Thousands of microbial genomes shed light on interconnected biogeochemical processes in an aquifer system.</title>
        <authorList>
            <person name="Anantharaman K."/>
            <person name="Brown C.T."/>
            <person name="Hug L.A."/>
            <person name="Sharon I."/>
            <person name="Castelle C.J."/>
            <person name="Probst A.J."/>
            <person name="Thomas B.C."/>
            <person name="Singh A."/>
            <person name="Wilkins M.J."/>
            <person name="Karaoz U."/>
            <person name="Brodie E.L."/>
            <person name="Williams K.H."/>
            <person name="Hubbard S.S."/>
            <person name="Banfield J.F."/>
        </authorList>
    </citation>
    <scope>NUCLEOTIDE SEQUENCE [LARGE SCALE GENOMIC DNA]</scope>
</reference>
<evidence type="ECO:0000256" key="2">
    <source>
        <dbReference type="ARBA" id="ARBA00022475"/>
    </source>
</evidence>
<dbReference type="InterPro" id="IPR002797">
    <property type="entry name" value="Polysacc_synth"/>
</dbReference>
<gene>
    <name evidence="7" type="ORF">A3B21_00830</name>
</gene>
<feature type="transmembrane region" description="Helical" evidence="6">
    <location>
        <begin position="248"/>
        <end position="270"/>
    </location>
</feature>
<dbReference type="Pfam" id="PF01943">
    <property type="entry name" value="Polysacc_synt"/>
    <property type="match status" value="1"/>
</dbReference>
<dbReference type="InterPro" id="IPR050833">
    <property type="entry name" value="Poly_Biosynth_Transport"/>
</dbReference>
<dbReference type="PANTHER" id="PTHR30250:SF11">
    <property type="entry name" value="O-ANTIGEN TRANSPORTER-RELATED"/>
    <property type="match status" value="1"/>
</dbReference>
<dbReference type="STRING" id="1802401.A3B21_00830"/>
<evidence type="ECO:0000313" key="7">
    <source>
        <dbReference type="EMBL" id="OGL79920.1"/>
    </source>
</evidence>
<comment type="subcellular location">
    <subcellularLocation>
        <location evidence="1">Cell membrane</location>
        <topology evidence="1">Multi-pass membrane protein</topology>
    </subcellularLocation>
</comment>
<feature type="transmembrane region" description="Helical" evidence="6">
    <location>
        <begin position="414"/>
        <end position="430"/>
    </location>
</feature>
<protein>
    <submittedName>
        <fullName evidence="7">Uncharacterized protein</fullName>
    </submittedName>
</protein>